<dbReference type="InterPro" id="IPR023809">
    <property type="entry name" value="Thiopep_bacteriocin_synth_dom"/>
</dbReference>
<feature type="domain" description="Thiopeptide-type bacteriocin biosynthesis" evidence="1">
    <location>
        <begin position="6"/>
        <end position="344"/>
    </location>
</feature>
<evidence type="ECO:0000313" key="3">
    <source>
        <dbReference type="Proteomes" id="UP000198937"/>
    </source>
</evidence>
<dbReference type="AlphaFoldDB" id="A0A1C6U257"/>
<name>A0A1C6U257_9ACTN</name>
<gene>
    <name evidence="2" type="ORF">GA0070617_0791</name>
</gene>
<dbReference type="Pfam" id="PF14028">
    <property type="entry name" value="Lant_dehydr_C"/>
    <property type="match status" value="1"/>
</dbReference>
<dbReference type="NCBIfam" id="TIGR03891">
    <property type="entry name" value="thiopep_ocin"/>
    <property type="match status" value="1"/>
</dbReference>
<sequence>MTPPPWLSLHAFHRGDHDRLLTGAVAPLVASLRATGVLDQFFFIRYWEGGPHLRLRLLPTRPDLAADVAACTRSTLEAHLARFPSPPPGPAERYAALAERYARLEGRADHDRRIRPPDVVEVQPYQPEYPVYGGRAATRAVERHFTDSSWLALSTLARPAAADHRSRLAVLALASALAAWQPDRHRLAHLLTRSRSHWDPADGHRARRESYLRQRTALRRLVSGCWPAAQSARPGADPDPFVAAWSASIHRLRAELTDLHRAGDFRPDLRSVPTRFTADAGPSRFTADVGPTRFTEAGPTRLADVGPTRAEQALLVVLLRCVHLLCNRLGLGVDQETQLHYLVCAACVDLGEPAREQEDFR</sequence>
<dbReference type="STRING" id="683228.GA0070617_0791"/>
<proteinExistence type="predicted"/>
<reference evidence="2 3" key="1">
    <citation type="submission" date="2016-06" db="EMBL/GenBank/DDBJ databases">
        <authorList>
            <person name="Kjaerup R.B."/>
            <person name="Dalgaard T.S."/>
            <person name="Juul-Madsen H.R."/>
        </authorList>
    </citation>
    <scope>NUCLEOTIDE SEQUENCE [LARGE SCALE GENOMIC DNA]</scope>
    <source>
        <strain evidence="2 3">DSM 45577</strain>
    </source>
</reference>
<accession>A0A1C6U257</accession>
<dbReference type="EMBL" id="FMIA01000002">
    <property type="protein sequence ID" value="SCL48150.1"/>
    <property type="molecule type" value="Genomic_DNA"/>
</dbReference>
<evidence type="ECO:0000259" key="1">
    <source>
        <dbReference type="Pfam" id="PF14028"/>
    </source>
</evidence>
<keyword evidence="3" id="KW-1185">Reference proteome</keyword>
<evidence type="ECO:0000313" key="2">
    <source>
        <dbReference type="EMBL" id="SCL48150.1"/>
    </source>
</evidence>
<dbReference type="Proteomes" id="UP000198937">
    <property type="component" value="Unassembled WGS sequence"/>
</dbReference>
<dbReference type="RefSeq" id="WP_175440427.1">
    <property type="nucleotide sequence ID" value="NZ_BMMJ01000006.1"/>
</dbReference>
<protein>
    <submittedName>
        <fullName evidence="2">Thiopeptide-type bacteriocin biosynthesis domain-containing protein</fullName>
    </submittedName>
</protein>
<organism evidence="2 3">
    <name type="scientific">Micromonospora yangpuensis</name>
    <dbReference type="NCBI Taxonomy" id="683228"/>
    <lineage>
        <taxon>Bacteria</taxon>
        <taxon>Bacillati</taxon>
        <taxon>Actinomycetota</taxon>
        <taxon>Actinomycetes</taxon>
        <taxon>Micromonosporales</taxon>
        <taxon>Micromonosporaceae</taxon>
        <taxon>Micromonospora</taxon>
    </lineage>
</organism>